<accession>A0A0A0NBJ7</accession>
<dbReference type="eggNOG" id="ENOG5033YZ0">
    <property type="taxonomic scope" value="Bacteria"/>
</dbReference>
<dbReference type="AlphaFoldDB" id="A0A0A0NBJ7"/>
<reference evidence="2 3" key="1">
    <citation type="journal article" date="2018" name="J. Biol. Chem.">
        <title>Discovery of the actinoplanic acid pathway in Streptomyces rapamycinicus reveals a genetically conserved synergism with rapamycin.</title>
        <authorList>
            <person name="Mrak P."/>
            <person name="Krastel P."/>
            <person name="Pivk Lukancic P."/>
            <person name="Tao J."/>
            <person name="Pistorius D."/>
            <person name="Moore C.M."/>
        </authorList>
    </citation>
    <scope>NUCLEOTIDE SEQUENCE [LARGE SCALE GENOMIC DNA]</scope>
    <source>
        <strain evidence="2 3">NRRL 5491</strain>
    </source>
</reference>
<dbReference type="Proteomes" id="UP000281594">
    <property type="component" value="Unassembled WGS sequence"/>
</dbReference>
<sequence>MAELAPDGGGSAKSPSSPDLDAPTESLQEFKKRVDRLLTDLDKSDAAHGKISQQKVTTAAYGQNFPEALSLASAYELVHGRLQLLSQTLGEQLEAMGITVGAADSDYQTVDHEHGQRLKAIQERTQSYYEQYQKQHEPKGHDKPDAPKTGDGKSSGRDGM</sequence>
<evidence type="ECO:0000313" key="3">
    <source>
        <dbReference type="Proteomes" id="UP000281594"/>
    </source>
</evidence>
<feature type="compositionally biased region" description="Basic and acidic residues" evidence="1">
    <location>
        <begin position="133"/>
        <end position="160"/>
    </location>
</feature>
<feature type="region of interest" description="Disordered" evidence="1">
    <location>
        <begin position="1"/>
        <end position="26"/>
    </location>
</feature>
<name>A0A0A0NBJ7_STRRN</name>
<organism evidence="2 3">
    <name type="scientific">Streptomyces rapamycinicus (strain ATCC 29253 / DSM 41530 / NRRL 5491 / AYB-994)</name>
    <name type="common">Streptomyces hygroscopicus (strain ATCC 29253)</name>
    <dbReference type="NCBI Taxonomy" id="1343740"/>
    <lineage>
        <taxon>Bacteria</taxon>
        <taxon>Bacillati</taxon>
        <taxon>Actinomycetota</taxon>
        <taxon>Actinomycetes</taxon>
        <taxon>Kitasatosporales</taxon>
        <taxon>Streptomycetaceae</taxon>
        <taxon>Streptomyces</taxon>
        <taxon>Streptomyces violaceusniger group</taxon>
    </lineage>
</organism>
<dbReference type="HOGENOM" id="CLU_139816_0_0_11"/>
<feature type="compositionally biased region" description="Polar residues" evidence="1">
    <location>
        <begin position="123"/>
        <end position="132"/>
    </location>
</feature>
<gene>
    <name evidence="2" type="ORF">D3C57_128230</name>
</gene>
<dbReference type="EMBL" id="QYCY01000001">
    <property type="protein sequence ID" value="RLV82349.1"/>
    <property type="molecule type" value="Genomic_DNA"/>
</dbReference>
<feature type="compositionally biased region" description="Basic and acidic residues" evidence="1">
    <location>
        <begin position="109"/>
        <end position="122"/>
    </location>
</feature>
<evidence type="ECO:0000313" key="2">
    <source>
        <dbReference type="EMBL" id="RLV82349.1"/>
    </source>
</evidence>
<dbReference type="STRING" id="1343740.M271_15370"/>
<evidence type="ECO:0000256" key="1">
    <source>
        <dbReference type="SAM" id="MobiDB-lite"/>
    </source>
</evidence>
<feature type="region of interest" description="Disordered" evidence="1">
    <location>
        <begin position="109"/>
        <end position="160"/>
    </location>
</feature>
<proteinExistence type="predicted"/>
<protein>
    <submittedName>
        <fullName evidence="2">Uncharacterized protein</fullName>
    </submittedName>
</protein>
<dbReference type="RefSeq" id="WP_020868074.1">
    <property type="nucleotide sequence ID" value="NC_022785.1"/>
</dbReference>
<comment type="caution">
    <text evidence="2">The sequence shown here is derived from an EMBL/GenBank/DDBJ whole genome shotgun (WGS) entry which is preliminary data.</text>
</comment>
<dbReference type="KEGG" id="src:M271_15370"/>